<dbReference type="EMBL" id="CP036339">
    <property type="protein sequence ID" value="QDT73591.1"/>
    <property type="molecule type" value="Genomic_DNA"/>
</dbReference>
<dbReference type="RefSeq" id="WP_246133662.1">
    <property type="nucleotide sequence ID" value="NZ_CP036339.1"/>
</dbReference>
<reference evidence="3 4" key="1">
    <citation type="submission" date="2019-02" db="EMBL/GenBank/DDBJ databases">
        <title>Deep-cultivation of Planctomycetes and their phenomic and genomic characterization uncovers novel biology.</title>
        <authorList>
            <person name="Wiegand S."/>
            <person name="Jogler M."/>
            <person name="Boedeker C."/>
            <person name="Pinto D."/>
            <person name="Vollmers J."/>
            <person name="Rivas-Marin E."/>
            <person name="Kohn T."/>
            <person name="Peeters S.H."/>
            <person name="Heuer A."/>
            <person name="Rast P."/>
            <person name="Oberbeckmann S."/>
            <person name="Bunk B."/>
            <person name="Jeske O."/>
            <person name="Meyerdierks A."/>
            <person name="Storesund J.E."/>
            <person name="Kallscheuer N."/>
            <person name="Luecker S."/>
            <person name="Lage O.M."/>
            <person name="Pohl T."/>
            <person name="Merkel B.J."/>
            <person name="Hornburger P."/>
            <person name="Mueller R.-W."/>
            <person name="Bruemmer F."/>
            <person name="Labrenz M."/>
            <person name="Spormann A.M."/>
            <person name="Op den Camp H."/>
            <person name="Overmann J."/>
            <person name="Amann R."/>
            <person name="Jetten M.S.M."/>
            <person name="Mascher T."/>
            <person name="Medema M.H."/>
            <person name="Devos D.P."/>
            <person name="Kaster A.-K."/>
            <person name="Ovreas L."/>
            <person name="Rohde M."/>
            <person name="Galperin M.Y."/>
            <person name="Jogler C."/>
        </authorList>
    </citation>
    <scope>NUCLEOTIDE SEQUENCE [LARGE SCALE GENOMIC DNA]</scope>
    <source>
        <strain evidence="3 4">I41</strain>
    </source>
</reference>
<evidence type="ECO:0000259" key="2">
    <source>
        <dbReference type="Pfam" id="PF07811"/>
    </source>
</evidence>
<gene>
    <name evidence="3" type="ORF">I41_27800</name>
</gene>
<protein>
    <submittedName>
        <fullName evidence="3">TadE-like protein</fullName>
    </submittedName>
</protein>
<feature type="domain" description="TadE-like" evidence="2">
    <location>
        <begin position="23"/>
        <end position="65"/>
    </location>
</feature>
<evidence type="ECO:0000313" key="3">
    <source>
        <dbReference type="EMBL" id="QDT73591.1"/>
    </source>
</evidence>
<evidence type="ECO:0000256" key="1">
    <source>
        <dbReference type="SAM" id="Phobius"/>
    </source>
</evidence>
<proteinExistence type="predicted"/>
<keyword evidence="1" id="KW-0472">Membrane</keyword>
<keyword evidence="4" id="KW-1185">Reference proteome</keyword>
<accession>A0A517TZ00</accession>
<dbReference type="Proteomes" id="UP000317909">
    <property type="component" value="Chromosome"/>
</dbReference>
<dbReference type="KEGG" id="llh:I41_27800"/>
<organism evidence="3 4">
    <name type="scientific">Lacipirellula limnantheis</name>
    <dbReference type="NCBI Taxonomy" id="2528024"/>
    <lineage>
        <taxon>Bacteria</taxon>
        <taxon>Pseudomonadati</taxon>
        <taxon>Planctomycetota</taxon>
        <taxon>Planctomycetia</taxon>
        <taxon>Pirellulales</taxon>
        <taxon>Lacipirellulaceae</taxon>
        <taxon>Lacipirellula</taxon>
    </lineage>
</organism>
<name>A0A517TZ00_9BACT</name>
<sequence>MKLLRSQPPMTVRRRRPLRRHRGVAAVEFAFVAPIFFLMVLGIIEIGRAMMVQQVLINASRVGARRASMLSSTQQATIEAVEEYAAGVGVNGVVATVSPNPATATAGQPVTVDVTIGFNQVSWLPAPWLLGGRDLSSSSVMRKEGF</sequence>
<dbReference type="InterPro" id="IPR012495">
    <property type="entry name" value="TadE-like_dom"/>
</dbReference>
<evidence type="ECO:0000313" key="4">
    <source>
        <dbReference type="Proteomes" id="UP000317909"/>
    </source>
</evidence>
<dbReference type="Pfam" id="PF07811">
    <property type="entry name" value="TadE"/>
    <property type="match status" value="1"/>
</dbReference>
<dbReference type="AlphaFoldDB" id="A0A517TZ00"/>
<keyword evidence="1" id="KW-0812">Transmembrane</keyword>
<keyword evidence="1" id="KW-1133">Transmembrane helix</keyword>
<feature type="transmembrane region" description="Helical" evidence="1">
    <location>
        <begin position="23"/>
        <end position="44"/>
    </location>
</feature>